<organism evidence="1 2">
    <name type="scientific">Salmonella enterica I</name>
    <dbReference type="NCBI Taxonomy" id="59201"/>
    <lineage>
        <taxon>Bacteria</taxon>
        <taxon>Pseudomonadati</taxon>
        <taxon>Pseudomonadota</taxon>
        <taxon>Gammaproteobacteria</taxon>
        <taxon>Enterobacterales</taxon>
        <taxon>Enterobacteriaceae</taxon>
        <taxon>Salmonella</taxon>
    </lineage>
</organism>
<keyword evidence="1" id="KW-0449">Lipoprotein</keyword>
<dbReference type="EMBL" id="LR134140">
    <property type="protein sequence ID" value="VDZ95614.1"/>
    <property type="molecule type" value="Genomic_DNA"/>
</dbReference>
<dbReference type="PROSITE" id="PS51257">
    <property type="entry name" value="PROKAR_LIPOPROTEIN"/>
    <property type="match status" value="1"/>
</dbReference>
<accession>A0A447MX34</accession>
<dbReference type="InterPro" id="IPR011673">
    <property type="entry name" value="DUF1615"/>
</dbReference>
<evidence type="ECO:0000313" key="2">
    <source>
        <dbReference type="Proteomes" id="UP000282086"/>
    </source>
</evidence>
<proteinExistence type="predicted"/>
<protein>
    <submittedName>
        <fullName evidence="1">Lipoprotein</fullName>
    </submittedName>
</protein>
<dbReference type="AlphaFoldDB" id="A0A447MX34"/>
<reference evidence="1 2" key="1">
    <citation type="submission" date="2018-12" db="EMBL/GenBank/DDBJ databases">
        <authorList>
            <consortium name="Pathogen Informatics"/>
        </authorList>
    </citation>
    <scope>NUCLEOTIDE SEQUENCE [LARGE SCALE GENOMIC DNA]</scope>
    <source>
        <strain evidence="1 2">NCTC129</strain>
    </source>
</reference>
<sequence length="242" mass="26519">MSAASRLYPLPFLAVAILAGCSSQSGQPVSKGEKPVDVASVVRQKMPATVKDREAWAKDIATTFKSQGLAPTVENICSVLAVAQQESGYQADPVVPGLSKIAWQEIDRRAERLHIPLFLVHTALKINSPNGKSYSERLDTVKTEKQLSAIFDDFINMVPMGQTLFGSYNPVHTGGPMQVSIAFAETARERLSVEYGGYGTSGGLYAPWRIVVWNLPFAELPGELQRACFPLRRLQRGMVRQP</sequence>
<dbReference type="Proteomes" id="UP000282086">
    <property type="component" value="Chromosome"/>
</dbReference>
<gene>
    <name evidence="1" type="primary">yaiW_2</name>
    <name evidence="1" type="ORF">NCTC129_01740</name>
</gene>
<name>A0A447MX34_SALET</name>
<dbReference type="Pfam" id="PF07759">
    <property type="entry name" value="DUF1615"/>
    <property type="match status" value="1"/>
</dbReference>
<evidence type="ECO:0000313" key="1">
    <source>
        <dbReference type="EMBL" id="VDZ95614.1"/>
    </source>
</evidence>